<evidence type="ECO:0000256" key="4">
    <source>
        <dbReference type="ARBA" id="ARBA00023242"/>
    </source>
</evidence>
<evidence type="ECO:0000256" key="1">
    <source>
        <dbReference type="ARBA" id="ARBA00004123"/>
    </source>
</evidence>
<dbReference type="OrthoDB" id="5600002at2759"/>
<evidence type="ECO:0000313" key="7">
    <source>
        <dbReference type="Proteomes" id="UP000697127"/>
    </source>
</evidence>
<dbReference type="InterPro" id="IPR006594">
    <property type="entry name" value="LisH"/>
</dbReference>
<evidence type="ECO:0000256" key="2">
    <source>
        <dbReference type="ARBA" id="ARBA00023015"/>
    </source>
</evidence>
<gene>
    <name evidence="6" type="primary">FLO8</name>
    <name evidence="6" type="ORF">C6P40_000996</name>
</gene>
<sequence>MDLKNNTFLPNQTINPNQNDNNRNSIPPPTPLDSEPLVKDSAASNTKELLNAYIYDFLLKSGFDSSAAAFFKEANLPLVKDNEKVLDKYYFMNSKSALPKSKMTMDTPQGFIYEWWQVFWDIFNARTNRGSSTNAAQYYHFVNLKQKQDQAYAQAHAQNLKQVPGQVSHPVYSTENTTQMNGTADISMQSISQNETAWNQRRQQEYA</sequence>
<dbReference type="EMBL" id="PUHW01000153">
    <property type="protein sequence ID" value="KAG0688415.1"/>
    <property type="molecule type" value="Genomic_DNA"/>
</dbReference>
<dbReference type="Proteomes" id="UP000697127">
    <property type="component" value="Unassembled WGS sequence"/>
</dbReference>
<name>A0A9P7BFR7_9ASCO</name>
<keyword evidence="3" id="KW-0804">Transcription</keyword>
<feature type="non-terminal residue" evidence="6">
    <location>
        <position position="207"/>
    </location>
</feature>
<feature type="compositionally biased region" description="Low complexity" evidence="5">
    <location>
        <begin position="10"/>
        <end position="25"/>
    </location>
</feature>
<dbReference type="Pfam" id="PF08513">
    <property type="entry name" value="LisH"/>
    <property type="match status" value="1"/>
</dbReference>
<evidence type="ECO:0000313" key="6">
    <source>
        <dbReference type="EMBL" id="KAG0688415.1"/>
    </source>
</evidence>
<evidence type="ECO:0000256" key="3">
    <source>
        <dbReference type="ARBA" id="ARBA00023163"/>
    </source>
</evidence>
<dbReference type="AlphaFoldDB" id="A0A9P7BFR7"/>
<keyword evidence="2" id="KW-0805">Transcription regulation</keyword>
<proteinExistence type="predicted"/>
<dbReference type="GO" id="GO:0005634">
    <property type="term" value="C:nucleus"/>
    <property type="evidence" value="ECO:0007669"/>
    <property type="project" value="UniProtKB-SubCell"/>
</dbReference>
<dbReference type="PROSITE" id="PS50896">
    <property type="entry name" value="LISH"/>
    <property type="match status" value="1"/>
</dbReference>
<dbReference type="PANTHER" id="PTHR45093:SF2">
    <property type="entry name" value="LISH DOMAIN-CONTAINING PROTEIN"/>
    <property type="match status" value="1"/>
</dbReference>
<keyword evidence="4" id="KW-0539">Nucleus</keyword>
<dbReference type="SMART" id="SM00667">
    <property type="entry name" value="LisH"/>
    <property type="match status" value="1"/>
</dbReference>
<feature type="region of interest" description="Disordered" evidence="5">
    <location>
        <begin position="1"/>
        <end position="39"/>
    </location>
</feature>
<organism evidence="6 7">
    <name type="scientific">Pichia californica</name>
    <dbReference type="NCBI Taxonomy" id="460514"/>
    <lineage>
        <taxon>Eukaryota</taxon>
        <taxon>Fungi</taxon>
        <taxon>Dikarya</taxon>
        <taxon>Ascomycota</taxon>
        <taxon>Saccharomycotina</taxon>
        <taxon>Pichiomycetes</taxon>
        <taxon>Pichiales</taxon>
        <taxon>Pichiaceae</taxon>
        <taxon>Pichia</taxon>
    </lineage>
</organism>
<evidence type="ECO:0000256" key="5">
    <source>
        <dbReference type="SAM" id="MobiDB-lite"/>
    </source>
</evidence>
<comment type="caution">
    <text evidence="6">The sequence shown here is derived from an EMBL/GenBank/DDBJ whole genome shotgun (WGS) entry which is preliminary data.</text>
</comment>
<protein>
    <submittedName>
        <fullName evidence="6">Transcriptional activator flo8</fullName>
    </submittedName>
</protein>
<keyword evidence="7" id="KW-1185">Reference proteome</keyword>
<dbReference type="PANTHER" id="PTHR45093">
    <property type="entry name" value="TRANSCRIPTION ACTIVATOR MSS11"/>
    <property type="match status" value="1"/>
</dbReference>
<reference evidence="6" key="1">
    <citation type="submission" date="2020-11" db="EMBL/GenBank/DDBJ databases">
        <title>Kefir isolates.</title>
        <authorList>
            <person name="Marcisauskas S."/>
            <person name="Kim Y."/>
            <person name="Blasche S."/>
        </authorList>
    </citation>
    <scope>NUCLEOTIDE SEQUENCE</scope>
    <source>
        <strain evidence="6">Olga-1</strain>
    </source>
</reference>
<accession>A0A9P7BFR7</accession>
<comment type="subcellular location">
    <subcellularLocation>
        <location evidence="1">Nucleus</location>
    </subcellularLocation>
</comment>